<keyword evidence="6 11" id="KW-0566">Pantothenate biosynthesis</keyword>
<evidence type="ECO:0000256" key="5">
    <source>
        <dbReference type="ARBA" id="ARBA00019465"/>
    </source>
</evidence>
<dbReference type="RefSeq" id="WP_210088037.1">
    <property type="nucleotide sequence ID" value="NZ_JAGGKG010000003.1"/>
</dbReference>
<dbReference type="InterPro" id="IPR013328">
    <property type="entry name" value="6PGD_dom2"/>
</dbReference>
<evidence type="ECO:0000313" key="15">
    <source>
        <dbReference type="Proteomes" id="UP001519272"/>
    </source>
</evidence>
<accession>A0ABS4FP59</accession>
<feature type="domain" description="Ketopantoate reductase N-terminal" evidence="12">
    <location>
        <begin position="3"/>
        <end position="163"/>
    </location>
</feature>
<evidence type="ECO:0000256" key="6">
    <source>
        <dbReference type="ARBA" id="ARBA00022655"/>
    </source>
</evidence>
<organism evidence="14 15">
    <name type="scientific">Paenibacillus turicensis</name>
    <dbReference type="NCBI Taxonomy" id="160487"/>
    <lineage>
        <taxon>Bacteria</taxon>
        <taxon>Bacillati</taxon>
        <taxon>Bacillota</taxon>
        <taxon>Bacilli</taxon>
        <taxon>Bacillales</taxon>
        <taxon>Paenibacillaceae</taxon>
        <taxon>Paenibacillus</taxon>
    </lineage>
</organism>
<keyword evidence="7 11" id="KW-0521">NADP</keyword>
<dbReference type="EMBL" id="JAGGKG010000003">
    <property type="protein sequence ID" value="MBP1904360.1"/>
    <property type="molecule type" value="Genomic_DNA"/>
</dbReference>
<dbReference type="Gene3D" id="3.40.50.720">
    <property type="entry name" value="NAD(P)-binding Rossmann-like Domain"/>
    <property type="match status" value="1"/>
</dbReference>
<dbReference type="GO" id="GO:0008677">
    <property type="term" value="F:2-dehydropantoate 2-reductase activity"/>
    <property type="evidence" value="ECO:0007669"/>
    <property type="project" value="UniProtKB-EC"/>
</dbReference>
<dbReference type="EC" id="1.1.1.169" evidence="4 11"/>
<dbReference type="InterPro" id="IPR013752">
    <property type="entry name" value="KPA_reductase"/>
</dbReference>
<dbReference type="InterPro" id="IPR036291">
    <property type="entry name" value="NAD(P)-bd_dom_sf"/>
</dbReference>
<dbReference type="Gene3D" id="1.10.1040.10">
    <property type="entry name" value="N-(1-d-carboxylethyl)-l-norvaline Dehydrogenase, domain 2"/>
    <property type="match status" value="1"/>
</dbReference>
<feature type="domain" description="Ketopantoate reductase C-terminal" evidence="13">
    <location>
        <begin position="204"/>
        <end position="322"/>
    </location>
</feature>
<name>A0ABS4FP59_9BACL</name>
<comment type="catalytic activity">
    <reaction evidence="10 11">
        <text>(R)-pantoate + NADP(+) = 2-dehydropantoate + NADPH + H(+)</text>
        <dbReference type="Rhea" id="RHEA:16233"/>
        <dbReference type="ChEBI" id="CHEBI:11561"/>
        <dbReference type="ChEBI" id="CHEBI:15378"/>
        <dbReference type="ChEBI" id="CHEBI:15980"/>
        <dbReference type="ChEBI" id="CHEBI:57783"/>
        <dbReference type="ChEBI" id="CHEBI:58349"/>
        <dbReference type="EC" id="1.1.1.169"/>
    </reaction>
</comment>
<comment type="pathway">
    <text evidence="2 11">Cofactor biosynthesis; (R)-pantothenate biosynthesis; (R)-pantoate from 3-methyl-2-oxobutanoate: step 2/2.</text>
</comment>
<dbReference type="InterPro" id="IPR013332">
    <property type="entry name" value="KPR_N"/>
</dbReference>
<evidence type="ECO:0000256" key="4">
    <source>
        <dbReference type="ARBA" id="ARBA00013014"/>
    </source>
</evidence>
<dbReference type="Proteomes" id="UP001519272">
    <property type="component" value="Unassembled WGS sequence"/>
</dbReference>
<dbReference type="NCBIfam" id="TIGR00745">
    <property type="entry name" value="apbA_panE"/>
    <property type="match status" value="1"/>
</dbReference>
<evidence type="ECO:0000256" key="10">
    <source>
        <dbReference type="ARBA" id="ARBA00048793"/>
    </source>
</evidence>
<evidence type="ECO:0000259" key="13">
    <source>
        <dbReference type="Pfam" id="PF08546"/>
    </source>
</evidence>
<evidence type="ECO:0000256" key="8">
    <source>
        <dbReference type="ARBA" id="ARBA00023002"/>
    </source>
</evidence>
<evidence type="ECO:0000313" key="14">
    <source>
        <dbReference type="EMBL" id="MBP1904360.1"/>
    </source>
</evidence>
<proteinExistence type="inferred from homology"/>
<dbReference type="InterPro" id="IPR008927">
    <property type="entry name" value="6-PGluconate_DH-like_C_sf"/>
</dbReference>
<keyword evidence="15" id="KW-1185">Reference proteome</keyword>
<reference evidence="14 15" key="1">
    <citation type="submission" date="2021-03" db="EMBL/GenBank/DDBJ databases">
        <title>Genomic Encyclopedia of Type Strains, Phase IV (KMG-IV): sequencing the most valuable type-strain genomes for metagenomic binning, comparative biology and taxonomic classification.</title>
        <authorList>
            <person name="Goeker M."/>
        </authorList>
    </citation>
    <scope>NUCLEOTIDE SEQUENCE [LARGE SCALE GENOMIC DNA]</scope>
    <source>
        <strain evidence="14 15">DSM 14349</strain>
    </source>
</reference>
<evidence type="ECO:0000256" key="1">
    <source>
        <dbReference type="ARBA" id="ARBA00002919"/>
    </source>
</evidence>
<dbReference type="Pfam" id="PF08546">
    <property type="entry name" value="ApbA_C"/>
    <property type="match status" value="1"/>
</dbReference>
<gene>
    <name evidence="14" type="ORF">J2Z32_000977</name>
</gene>
<evidence type="ECO:0000256" key="2">
    <source>
        <dbReference type="ARBA" id="ARBA00004994"/>
    </source>
</evidence>
<dbReference type="SUPFAM" id="SSF48179">
    <property type="entry name" value="6-phosphogluconate dehydrogenase C-terminal domain-like"/>
    <property type="match status" value="1"/>
</dbReference>
<evidence type="ECO:0000256" key="9">
    <source>
        <dbReference type="ARBA" id="ARBA00032024"/>
    </source>
</evidence>
<dbReference type="Pfam" id="PF02558">
    <property type="entry name" value="ApbA"/>
    <property type="match status" value="1"/>
</dbReference>
<sequence length="325" mass="35754">MVFHIIGAGALGLLYGSKLCLAGHEVMFSTRTEEQAICLNSEGITLHLHNHDMKTHITPAHFQAFSMANCKLKPSTAATRAVDWLIITVKQWQVTADFIKQIENMAHRNTNILCLQNGIGLADFLIDSNIGQAVFSAVTTEGAKRSQCNEVFHTGSGNTMIGITKKGTTQTISCDDIKKNGENLTDIFQKAGFRSFLSNKIDIEIYKKLLINCIINPLTAIWRIPNGELIANADRIKLVQQLCQEAELICQASGIHIDFDLYDQVVQVCKGTSSNTSSMLKDVLQGNQTEIDYINGHLVKLALAANIEAPMHSTITHLIKGINSF</sequence>
<evidence type="ECO:0000256" key="11">
    <source>
        <dbReference type="RuleBase" id="RU362068"/>
    </source>
</evidence>
<comment type="caution">
    <text evidence="14">The sequence shown here is derived from an EMBL/GenBank/DDBJ whole genome shotgun (WGS) entry which is preliminary data.</text>
</comment>
<evidence type="ECO:0000256" key="3">
    <source>
        <dbReference type="ARBA" id="ARBA00007870"/>
    </source>
</evidence>
<comment type="function">
    <text evidence="1 11">Catalyzes the NADPH-dependent reduction of ketopantoate into pantoic acid.</text>
</comment>
<dbReference type="InterPro" id="IPR003710">
    <property type="entry name" value="ApbA"/>
</dbReference>
<evidence type="ECO:0000259" key="12">
    <source>
        <dbReference type="Pfam" id="PF02558"/>
    </source>
</evidence>
<keyword evidence="8 11" id="KW-0560">Oxidoreductase</keyword>
<protein>
    <recommendedName>
        <fullName evidence="5 11">2-dehydropantoate 2-reductase</fullName>
        <ecNumber evidence="4 11">1.1.1.169</ecNumber>
    </recommendedName>
    <alternativeName>
        <fullName evidence="9 11">Ketopantoate reductase</fullName>
    </alternativeName>
</protein>
<dbReference type="InterPro" id="IPR050838">
    <property type="entry name" value="Ketopantoate_reductase"/>
</dbReference>
<dbReference type="SUPFAM" id="SSF51735">
    <property type="entry name" value="NAD(P)-binding Rossmann-fold domains"/>
    <property type="match status" value="1"/>
</dbReference>
<dbReference type="PANTHER" id="PTHR43765:SF2">
    <property type="entry name" value="2-DEHYDROPANTOATE 2-REDUCTASE"/>
    <property type="match status" value="1"/>
</dbReference>
<dbReference type="PANTHER" id="PTHR43765">
    <property type="entry name" value="2-DEHYDROPANTOATE 2-REDUCTASE-RELATED"/>
    <property type="match status" value="1"/>
</dbReference>
<evidence type="ECO:0000256" key="7">
    <source>
        <dbReference type="ARBA" id="ARBA00022857"/>
    </source>
</evidence>
<comment type="similarity">
    <text evidence="3 11">Belongs to the ketopantoate reductase family.</text>
</comment>